<dbReference type="PANTHER" id="PTHR22989">
    <property type="entry name" value="UNCHARACTERIZED DUF13 C.ELEGANS"/>
    <property type="match status" value="1"/>
</dbReference>
<protein>
    <submittedName>
        <fullName evidence="3">Methyltransferase FkbM domain-containing protein</fullName>
    </submittedName>
</protein>
<name>A0A914YDL5_9BILA</name>
<dbReference type="Gene3D" id="3.40.50.150">
    <property type="entry name" value="Vaccinia Virus protein VP39"/>
    <property type="match status" value="1"/>
</dbReference>
<proteinExistence type="predicted"/>
<dbReference type="InterPro" id="IPR029063">
    <property type="entry name" value="SAM-dependent_MTases_sf"/>
</dbReference>
<dbReference type="Pfam" id="PF05050">
    <property type="entry name" value="Methyltransf_21"/>
    <property type="match status" value="1"/>
</dbReference>
<dbReference type="AlphaFoldDB" id="A0A914YDL5"/>
<reference evidence="3" key="1">
    <citation type="submission" date="2022-11" db="UniProtKB">
        <authorList>
            <consortium name="WormBaseParasite"/>
        </authorList>
    </citation>
    <scope>IDENTIFICATION</scope>
</reference>
<dbReference type="WBParaSite" id="PSU_v2.g1739.t1">
    <property type="protein sequence ID" value="PSU_v2.g1739.t1"/>
    <property type="gene ID" value="PSU_v2.g1739"/>
</dbReference>
<organism evidence="2 3">
    <name type="scientific">Panagrolaimus superbus</name>
    <dbReference type="NCBI Taxonomy" id="310955"/>
    <lineage>
        <taxon>Eukaryota</taxon>
        <taxon>Metazoa</taxon>
        <taxon>Ecdysozoa</taxon>
        <taxon>Nematoda</taxon>
        <taxon>Chromadorea</taxon>
        <taxon>Rhabditida</taxon>
        <taxon>Tylenchina</taxon>
        <taxon>Panagrolaimomorpha</taxon>
        <taxon>Panagrolaimoidea</taxon>
        <taxon>Panagrolaimidae</taxon>
        <taxon>Panagrolaimus</taxon>
    </lineage>
</organism>
<accession>A0A914YDL5</accession>
<evidence type="ECO:0000313" key="2">
    <source>
        <dbReference type="Proteomes" id="UP000887577"/>
    </source>
</evidence>
<keyword evidence="2" id="KW-1185">Reference proteome</keyword>
<sequence length="139" mass="16083">MKINGTYTEKEFKVLSLTTVLDEYIHSRFVHYLTIDIEGFEYKILEQLVGNGKFTKEKSGIVFCQIDAELHSPEMHNIHSAVKNLNPVEFMLHFLQISSPFIPIFNAPYAHYPHQKVTFINIENPECEAAFGFSLFLNQ</sequence>
<feature type="domain" description="Methyltransferase FkbM" evidence="1">
    <location>
        <begin position="7"/>
        <end position="79"/>
    </location>
</feature>
<evidence type="ECO:0000259" key="1">
    <source>
        <dbReference type="Pfam" id="PF05050"/>
    </source>
</evidence>
<dbReference type="InterPro" id="IPR006342">
    <property type="entry name" value="FkbM_mtfrase"/>
</dbReference>
<dbReference type="Proteomes" id="UP000887577">
    <property type="component" value="Unplaced"/>
</dbReference>
<evidence type="ECO:0000313" key="3">
    <source>
        <dbReference type="WBParaSite" id="PSU_v2.g1739.t1"/>
    </source>
</evidence>
<dbReference type="PANTHER" id="PTHR22989:SF3">
    <property type="entry name" value="METHYLTRANSFERASE FKBM DOMAIN-CONTAINING PROTEIN"/>
    <property type="match status" value="1"/>
</dbReference>